<dbReference type="Proteomes" id="UP000241769">
    <property type="component" value="Unassembled WGS sequence"/>
</dbReference>
<evidence type="ECO:0000313" key="1">
    <source>
        <dbReference type="EMBL" id="PRP73622.1"/>
    </source>
</evidence>
<dbReference type="AlphaFoldDB" id="A0A2P6MPK7"/>
<evidence type="ECO:0000313" key="2">
    <source>
        <dbReference type="Proteomes" id="UP000241769"/>
    </source>
</evidence>
<organism evidence="1 2">
    <name type="scientific">Planoprotostelium fungivorum</name>
    <dbReference type="NCBI Taxonomy" id="1890364"/>
    <lineage>
        <taxon>Eukaryota</taxon>
        <taxon>Amoebozoa</taxon>
        <taxon>Evosea</taxon>
        <taxon>Variosea</taxon>
        <taxon>Cavosteliida</taxon>
        <taxon>Cavosteliaceae</taxon>
        <taxon>Planoprotostelium</taxon>
    </lineage>
</organism>
<gene>
    <name evidence="1" type="ORF">PROFUN_16672</name>
</gene>
<dbReference type="EMBL" id="MDYQ01000592">
    <property type="protein sequence ID" value="PRP73622.1"/>
    <property type="molecule type" value="Genomic_DNA"/>
</dbReference>
<reference evidence="1 2" key="1">
    <citation type="journal article" date="2018" name="Genome Biol. Evol.">
        <title>Multiple Roots of Fruiting Body Formation in Amoebozoa.</title>
        <authorList>
            <person name="Hillmann F."/>
            <person name="Forbes G."/>
            <person name="Novohradska S."/>
            <person name="Ferling I."/>
            <person name="Riege K."/>
            <person name="Groth M."/>
            <person name="Westermann M."/>
            <person name="Marz M."/>
            <person name="Spaller T."/>
            <person name="Winckler T."/>
            <person name="Schaap P."/>
            <person name="Glockner G."/>
        </authorList>
    </citation>
    <scope>NUCLEOTIDE SEQUENCE [LARGE SCALE GENOMIC DNA]</scope>
    <source>
        <strain evidence="1 2">Jena</strain>
    </source>
</reference>
<feature type="non-terminal residue" evidence="1">
    <location>
        <position position="1"/>
    </location>
</feature>
<comment type="caution">
    <text evidence="1">The sequence shown here is derived from an EMBL/GenBank/DDBJ whole genome shotgun (WGS) entry which is preliminary data.</text>
</comment>
<protein>
    <submittedName>
        <fullName evidence="1">Uncharacterized protein</fullName>
    </submittedName>
</protein>
<accession>A0A2P6MPK7</accession>
<proteinExistence type="predicted"/>
<sequence>FSNFQCCQMLGTTAFNLWKKFGKHVKITLQMDPPNLSTISKQDSDAASLELRQRGEIRNQSMRLEHCITGTETKERDRNFNTRILNFNLKFRFFVNIPAMMYSSSLAAGCHLYVMKLVQMNVNAIRWSQHNELSVTAGTAGVTRPPQQRYPMALVWAEGEGHFLSDSGNLLVNSNGCLEREAG</sequence>
<dbReference type="InParanoid" id="A0A2P6MPK7"/>
<keyword evidence="2" id="KW-1185">Reference proteome</keyword>
<name>A0A2P6MPK7_9EUKA</name>